<feature type="transmembrane region" description="Helical" evidence="1">
    <location>
        <begin position="382"/>
        <end position="400"/>
    </location>
</feature>
<keyword evidence="4" id="KW-1185">Reference proteome</keyword>
<sequence>MNRAILILLILTLSLPKLASAAFQPEHFQFFKQVTTSQGGFVIVEFDPEVMERTQGNFADIRVSGPDGKELPYQLLLPGREREEGHVFATPMDNVILEGEYSRVTLDLQRNGALSNKLNLDIGYDRDFLREVTLEGSDDNFTWHLIQRDRIFSIKSGITDTELLYPNTSFRYLRVTIDSKGEKPLGISGARVGFTPVETENLEAVPGKMTSLEQIKGNTEIVLDLGVKGYRIENIVLNAAGQNYNRKVEVFISNDSSEWHVFGGGTVYHYKWPGYEAAENKLNLGILGERYLKMVIYNQDSPALDIGGVEIWGGYPGMMLDLPAGTSKLYYSNPAAKAPEYDLAGFSHLVNRGDLKVVKLESEQVNQSYSPAAKPWTERNRWLLNGVIIAAALVLGAIILRSMKGKGS</sequence>
<reference evidence="3" key="2">
    <citation type="submission" date="2023-03" db="EMBL/GenBank/DDBJ databases">
        <authorList>
            <person name="Zhang Z."/>
        </authorList>
    </citation>
    <scope>NUCLEOTIDE SEQUENCE</scope>
    <source>
        <strain evidence="3">DSA</strain>
    </source>
</reference>
<feature type="signal peptide" evidence="2">
    <location>
        <begin position="1"/>
        <end position="21"/>
    </location>
</feature>
<feature type="chain" id="PRO_5043521616" evidence="2">
    <location>
        <begin position="22"/>
        <end position="408"/>
    </location>
</feature>
<keyword evidence="2" id="KW-0732">Signal</keyword>
<name>A0AAW7ZF11_9FIRM</name>
<evidence type="ECO:0000313" key="3">
    <source>
        <dbReference type="EMBL" id="MDO7787981.1"/>
    </source>
</evidence>
<evidence type="ECO:0000256" key="2">
    <source>
        <dbReference type="SAM" id="SignalP"/>
    </source>
</evidence>
<reference evidence="3" key="1">
    <citation type="journal article" date="2023" name="J. Hazard. Mater.">
        <title>Anaerobic biodegradation of pyrene and benzo[a]pyrene by a new sulfate-reducing Desulforamulus aquiferis strain DSA.</title>
        <authorList>
            <person name="Zhang Z."/>
            <person name="Sun J."/>
            <person name="Gong X."/>
            <person name="Wang C."/>
            <person name="Wang H."/>
        </authorList>
    </citation>
    <scope>NUCLEOTIDE SEQUENCE</scope>
    <source>
        <strain evidence="3">DSA</strain>
    </source>
</reference>
<proteinExistence type="predicted"/>
<dbReference type="InterPro" id="IPR025060">
    <property type="entry name" value="DUF3999"/>
</dbReference>
<comment type="caution">
    <text evidence="3">The sequence shown here is derived from an EMBL/GenBank/DDBJ whole genome shotgun (WGS) entry which is preliminary data.</text>
</comment>
<keyword evidence="1" id="KW-1133">Transmembrane helix</keyword>
<keyword evidence="1" id="KW-0472">Membrane</keyword>
<protein>
    <submittedName>
        <fullName evidence="3">DUF3999 family protein</fullName>
    </submittedName>
</protein>
<dbReference type="AlphaFoldDB" id="A0AAW7ZF11"/>
<organism evidence="3 4">
    <name type="scientific">Desulforamulus aquiferis</name>
    <dbReference type="NCBI Taxonomy" id="1397668"/>
    <lineage>
        <taxon>Bacteria</taxon>
        <taxon>Bacillati</taxon>
        <taxon>Bacillota</taxon>
        <taxon>Clostridia</taxon>
        <taxon>Eubacteriales</taxon>
        <taxon>Peptococcaceae</taxon>
        <taxon>Desulforamulus</taxon>
    </lineage>
</organism>
<dbReference type="Pfam" id="PF13163">
    <property type="entry name" value="DUF3999"/>
    <property type="match status" value="1"/>
</dbReference>
<accession>A0AAW7ZF11</accession>
<dbReference type="Proteomes" id="UP001172911">
    <property type="component" value="Unassembled WGS sequence"/>
</dbReference>
<dbReference type="EMBL" id="JARPTC010000018">
    <property type="protein sequence ID" value="MDO7787981.1"/>
    <property type="molecule type" value="Genomic_DNA"/>
</dbReference>
<evidence type="ECO:0000313" key="4">
    <source>
        <dbReference type="Proteomes" id="UP001172911"/>
    </source>
</evidence>
<gene>
    <name evidence="3" type="ORF">P6N53_12185</name>
</gene>
<evidence type="ECO:0000256" key="1">
    <source>
        <dbReference type="SAM" id="Phobius"/>
    </source>
</evidence>
<keyword evidence="1" id="KW-0812">Transmembrane</keyword>
<dbReference type="RefSeq" id="WP_304543495.1">
    <property type="nucleotide sequence ID" value="NZ_JARPTC010000018.1"/>
</dbReference>